<dbReference type="InterPro" id="IPR043128">
    <property type="entry name" value="Rev_trsase/Diguanyl_cyclase"/>
</dbReference>
<gene>
    <name evidence="4" type="ORF">SAMN04488052_102547</name>
</gene>
<keyword evidence="1" id="KW-0597">Phosphoprotein</keyword>
<dbReference type="RefSeq" id="WP_171909848.1">
    <property type="nucleotide sequence ID" value="NZ_FOEG01000002.1"/>
</dbReference>
<dbReference type="InterPro" id="IPR011006">
    <property type="entry name" value="CheY-like_superfamily"/>
</dbReference>
<dbReference type="CDD" id="cd01948">
    <property type="entry name" value="EAL"/>
    <property type="match status" value="1"/>
</dbReference>
<evidence type="ECO:0000313" key="4">
    <source>
        <dbReference type="EMBL" id="SEO74369.1"/>
    </source>
</evidence>
<dbReference type="SUPFAM" id="SSF52172">
    <property type="entry name" value="CheY-like"/>
    <property type="match status" value="2"/>
</dbReference>
<dbReference type="Proteomes" id="UP000199657">
    <property type="component" value="Unassembled WGS sequence"/>
</dbReference>
<feature type="modified residue" description="4-aspartylphosphate" evidence="1">
    <location>
        <position position="67"/>
    </location>
</feature>
<evidence type="ECO:0000259" key="3">
    <source>
        <dbReference type="PROSITE" id="PS50883"/>
    </source>
</evidence>
<dbReference type="GO" id="GO:0000160">
    <property type="term" value="P:phosphorelay signal transduction system"/>
    <property type="evidence" value="ECO:0007669"/>
    <property type="project" value="InterPro"/>
</dbReference>
<dbReference type="STRING" id="406100.SAMN04488052_102547"/>
<organism evidence="4 5">
    <name type="scientific">Aquisalimonas asiatica</name>
    <dbReference type="NCBI Taxonomy" id="406100"/>
    <lineage>
        <taxon>Bacteria</taxon>
        <taxon>Pseudomonadati</taxon>
        <taxon>Pseudomonadota</taxon>
        <taxon>Gammaproteobacteria</taxon>
        <taxon>Chromatiales</taxon>
        <taxon>Ectothiorhodospiraceae</taxon>
        <taxon>Aquisalimonas</taxon>
    </lineage>
</organism>
<reference evidence="4 5" key="1">
    <citation type="submission" date="2016-10" db="EMBL/GenBank/DDBJ databases">
        <authorList>
            <person name="de Groot N.N."/>
        </authorList>
    </citation>
    <scope>NUCLEOTIDE SEQUENCE [LARGE SCALE GENOMIC DNA]</scope>
    <source>
        <strain evidence="4 5">CGMCC 1.6291</strain>
    </source>
</reference>
<dbReference type="InterPro" id="IPR001633">
    <property type="entry name" value="EAL_dom"/>
</dbReference>
<protein>
    <submittedName>
        <fullName evidence="4">EAL domain, c-di-GMP-specific phosphodiesterase class I (Or its enzymatically inactive variant)</fullName>
    </submittedName>
</protein>
<dbReference type="PANTHER" id="PTHR33121">
    <property type="entry name" value="CYCLIC DI-GMP PHOSPHODIESTERASE PDEF"/>
    <property type="match status" value="1"/>
</dbReference>
<dbReference type="PROSITE" id="PS50883">
    <property type="entry name" value="EAL"/>
    <property type="match status" value="1"/>
</dbReference>
<dbReference type="InterPro" id="IPR001789">
    <property type="entry name" value="Sig_transdc_resp-reg_receiver"/>
</dbReference>
<dbReference type="SUPFAM" id="SSF141868">
    <property type="entry name" value="EAL domain-like"/>
    <property type="match status" value="1"/>
</dbReference>
<feature type="domain" description="Response regulatory" evidence="2">
    <location>
        <begin position="18"/>
        <end position="132"/>
    </location>
</feature>
<dbReference type="InterPro" id="IPR035919">
    <property type="entry name" value="EAL_sf"/>
</dbReference>
<dbReference type="GO" id="GO:0071111">
    <property type="term" value="F:cyclic-guanylate-specific phosphodiesterase activity"/>
    <property type="evidence" value="ECO:0007669"/>
    <property type="project" value="InterPro"/>
</dbReference>
<evidence type="ECO:0000256" key="1">
    <source>
        <dbReference type="PROSITE-ProRule" id="PRU00169"/>
    </source>
</evidence>
<accession>A0A1H8S5S2</accession>
<name>A0A1H8S5S2_9GAMM</name>
<dbReference type="SMART" id="SM00448">
    <property type="entry name" value="REC"/>
    <property type="match status" value="2"/>
</dbReference>
<keyword evidence="5" id="KW-1185">Reference proteome</keyword>
<dbReference type="Pfam" id="PF00563">
    <property type="entry name" value="EAL"/>
    <property type="match status" value="1"/>
</dbReference>
<dbReference type="Gene3D" id="3.30.70.270">
    <property type="match status" value="1"/>
</dbReference>
<feature type="domain" description="Response regulatory" evidence="2">
    <location>
        <begin position="140"/>
        <end position="256"/>
    </location>
</feature>
<feature type="domain" description="EAL" evidence="3">
    <location>
        <begin position="429"/>
        <end position="681"/>
    </location>
</feature>
<comment type="caution">
    <text evidence="1">Lacks conserved residue(s) required for the propagation of feature annotation.</text>
</comment>
<dbReference type="EMBL" id="FOEG01000002">
    <property type="protein sequence ID" value="SEO74369.1"/>
    <property type="molecule type" value="Genomic_DNA"/>
</dbReference>
<dbReference type="PROSITE" id="PS50110">
    <property type="entry name" value="RESPONSE_REGULATORY"/>
    <property type="match status" value="2"/>
</dbReference>
<dbReference type="Gene3D" id="3.20.20.450">
    <property type="entry name" value="EAL domain"/>
    <property type="match status" value="1"/>
</dbReference>
<evidence type="ECO:0000259" key="2">
    <source>
        <dbReference type="PROSITE" id="PS50110"/>
    </source>
</evidence>
<dbReference type="InterPro" id="IPR050706">
    <property type="entry name" value="Cyclic-di-GMP_PDE-like"/>
</dbReference>
<dbReference type="Gene3D" id="3.40.50.2300">
    <property type="match status" value="2"/>
</dbReference>
<evidence type="ECO:0000313" key="5">
    <source>
        <dbReference type="Proteomes" id="UP000199657"/>
    </source>
</evidence>
<dbReference type="AlphaFoldDB" id="A0A1H8S5S2"/>
<dbReference type="PANTHER" id="PTHR33121:SF23">
    <property type="entry name" value="CYCLIC DI-GMP PHOSPHODIESTERASE PDEB"/>
    <property type="match status" value="1"/>
</dbReference>
<proteinExistence type="predicted"/>
<dbReference type="SMART" id="SM00052">
    <property type="entry name" value="EAL"/>
    <property type="match status" value="1"/>
</dbReference>
<sequence length="681" mass="72659">MGADERQGAASGQPGEAPVFVVFRDASTAERLAASLRDFGLRTRHMINLDMFANAAAAAPPRAVVLDHALLGSEHQPVLPATPGATWRVPLVVVGRDPAMAHRLEAVRAGADAWFTRPFNPSVLARRLHQLTGNDGADAGNLLLVDDTGALASAAATLSTAGFNVEHLDTPLTLLQRLQTRCPDMLLVSGDLQAADSGELLQAVRHDSRYYGIPALVLTAGDKRRFDGLAASAGIDGVVGLPAPTDDLQAIVTSRLERVTRLQASARYLARRDPDSGLHSAAHLLAELRQALRAGGRDRRTAALIHIQAEPADARAARDPRMDRALTAAVSRRLQALLPSASVAARLDRHNYAALVFGHTAAELEQLTGQLLRTLEKQAPATAVAMGTAALGGTEDNAEAVLERARQAGAPGEPWGAGPAPADTDGDATGQWDQTLRHALDQGRLRLVYQPIASLAGNPTTLYEAFIRLLDEDGGDILPQEFLPAAHRLGMTGALDRWIVDRTLAVLASQQALGNHPTLFVKLFADTVADPRFPDWLQDRLGQHGVDGTQLVLQVPQNVAATRFTETTAMAQAVGALGCMLALEHYGARPDHNNLLQRLPLHYIKLSPALTGGIDADEAQRSRVQAVTSQARAADARTIAALVQDVSSLSFLWASGVDYIQGYFMQEPSDIFATDDSREAP</sequence>